<reference evidence="1" key="1">
    <citation type="submission" date="2020-10" db="EMBL/GenBank/DDBJ databases">
        <authorList>
            <person name="Gilroy R."/>
        </authorList>
    </citation>
    <scope>NUCLEOTIDE SEQUENCE</scope>
    <source>
        <strain evidence="1">B2-22910</strain>
    </source>
</reference>
<gene>
    <name evidence="1" type="ORF">IAB82_03410</name>
</gene>
<evidence type="ECO:0000313" key="2">
    <source>
        <dbReference type="Proteomes" id="UP000823603"/>
    </source>
</evidence>
<organism evidence="1 2">
    <name type="scientific">Candidatus Cryptobacteroides faecavium</name>
    <dbReference type="NCBI Taxonomy" id="2840762"/>
    <lineage>
        <taxon>Bacteria</taxon>
        <taxon>Pseudomonadati</taxon>
        <taxon>Bacteroidota</taxon>
        <taxon>Bacteroidia</taxon>
        <taxon>Bacteroidales</taxon>
        <taxon>Candidatus Cryptobacteroides</taxon>
    </lineage>
</organism>
<reference evidence="1" key="2">
    <citation type="journal article" date="2021" name="PeerJ">
        <title>Extensive microbial diversity within the chicken gut microbiome revealed by metagenomics and culture.</title>
        <authorList>
            <person name="Gilroy R."/>
            <person name="Ravi A."/>
            <person name="Getino M."/>
            <person name="Pursley I."/>
            <person name="Horton D.L."/>
            <person name="Alikhan N.F."/>
            <person name="Baker D."/>
            <person name="Gharbi K."/>
            <person name="Hall N."/>
            <person name="Watson M."/>
            <person name="Adriaenssens E.M."/>
            <person name="Foster-Nyarko E."/>
            <person name="Jarju S."/>
            <person name="Secka A."/>
            <person name="Antonio M."/>
            <person name="Oren A."/>
            <person name="Chaudhuri R.R."/>
            <person name="La Ragione R."/>
            <person name="Hildebrand F."/>
            <person name="Pallen M.J."/>
        </authorList>
    </citation>
    <scope>NUCLEOTIDE SEQUENCE</scope>
    <source>
        <strain evidence="1">B2-22910</strain>
    </source>
</reference>
<accession>A0A9D9IEQ4</accession>
<comment type="caution">
    <text evidence="1">The sequence shown here is derived from an EMBL/GenBank/DDBJ whole genome shotgun (WGS) entry which is preliminary data.</text>
</comment>
<dbReference type="EMBL" id="JADIMB010000048">
    <property type="protein sequence ID" value="MBO8470826.1"/>
    <property type="molecule type" value="Genomic_DNA"/>
</dbReference>
<sequence length="129" mass="14774">MEMNQSGGGLTWKRLMSLLEHHHKDILKRESAGTDGFIYLYDAGEYWVAFEQSACLLRQLFPDCDIIVLHLQAWPFPVVMASVQDSLFRKYSRTHIVRAFGPDHKILSGSPVSPEQYSRWHKAALDGLI</sequence>
<name>A0A9D9IEQ4_9BACT</name>
<proteinExistence type="predicted"/>
<dbReference type="AlphaFoldDB" id="A0A9D9IEQ4"/>
<protein>
    <submittedName>
        <fullName evidence="1">Uncharacterized protein</fullName>
    </submittedName>
</protein>
<dbReference type="Proteomes" id="UP000823603">
    <property type="component" value="Unassembled WGS sequence"/>
</dbReference>
<evidence type="ECO:0000313" key="1">
    <source>
        <dbReference type="EMBL" id="MBO8470826.1"/>
    </source>
</evidence>